<comment type="caution">
    <text evidence="2">The sequence shown here is derived from an EMBL/GenBank/DDBJ whole genome shotgun (WGS) entry which is preliminary data.</text>
</comment>
<keyword evidence="3" id="KW-1185">Reference proteome</keyword>
<feature type="transmembrane region" description="Helical" evidence="1">
    <location>
        <begin position="50"/>
        <end position="71"/>
    </location>
</feature>
<dbReference type="InterPro" id="IPR047789">
    <property type="entry name" value="CU044_5270-like"/>
</dbReference>
<protein>
    <submittedName>
        <fullName evidence="2">CU044_5270 family protein</fullName>
    </submittedName>
</protein>
<dbReference type="Proteomes" id="UP001595847">
    <property type="component" value="Unassembled WGS sequence"/>
</dbReference>
<accession>A0ABV8FNM8</accession>
<reference evidence="3" key="1">
    <citation type="journal article" date="2019" name="Int. J. Syst. Evol. Microbiol.">
        <title>The Global Catalogue of Microorganisms (GCM) 10K type strain sequencing project: providing services to taxonomists for standard genome sequencing and annotation.</title>
        <authorList>
            <consortium name="The Broad Institute Genomics Platform"/>
            <consortium name="The Broad Institute Genome Sequencing Center for Infectious Disease"/>
            <person name="Wu L."/>
            <person name="Ma J."/>
        </authorList>
    </citation>
    <scope>NUCLEOTIDE SEQUENCE [LARGE SCALE GENOMIC DNA]</scope>
    <source>
        <strain evidence="3">TBRC 1826</strain>
    </source>
</reference>
<organism evidence="2 3">
    <name type="scientific">Nocardiopsis sediminis</name>
    <dbReference type="NCBI Taxonomy" id="1778267"/>
    <lineage>
        <taxon>Bacteria</taxon>
        <taxon>Bacillati</taxon>
        <taxon>Actinomycetota</taxon>
        <taxon>Actinomycetes</taxon>
        <taxon>Streptosporangiales</taxon>
        <taxon>Nocardiopsidaceae</taxon>
        <taxon>Nocardiopsis</taxon>
    </lineage>
</organism>
<keyword evidence="1" id="KW-1133">Transmembrane helix</keyword>
<dbReference type="EMBL" id="JBHSBH010000007">
    <property type="protein sequence ID" value="MFC3996225.1"/>
    <property type="molecule type" value="Genomic_DNA"/>
</dbReference>
<dbReference type="RefSeq" id="WP_378532080.1">
    <property type="nucleotide sequence ID" value="NZ_JBHSBH010000007.1"/>
</dbReference>
<evidence type="ECO:0000256" key="1">
    <source>
        <dbReference type="SAM" id="Phobius"/>
    </source>
</evidence>
<evidence type="ECO:0000313" key="2">
    <source>
        <dbReference type="EMBL" id="MFC3996225.1"/>
    </source>
</evidence>
<gene>
    <name evidence="2" type="ORF">ACFOVU_09890</name>
</gene>
<sequence>MVRDLMAAHDPASGVRTGTEALNQARIDALSRAETVRVPRPAPRRRAWRALALSGAAGVIAVAVVGGLVGGREETAYAGPPPAPLAVEVGEVSEAGPELLELAERAEEQPVEEPAGDVAYQHKSTWHLTLSQDLDTGKQGWGIVPEDVQTWSVPSGNGGLEISRPDVPDHLEGDEQPLLSLFEDGVSEIEGGDVLNFSWEPGTLSTDPDTLAHQLIEEADANWSDEVTTAALWFAITQLYEDQPVEPAVQGAVLRMLAERDDVGFAGEAEDRSGRPGLLFVVRTDEPSGAGTEDELRMMFDAETGMPLYHETVLLEDPEAEYDLPAVGQYTMFHTSTWVSEVRETP</sequence>
<proteinExistence type="predicted"/>
<keyword evidence="1" id="KW-0812">Transmembrane</keyword>
<evidence type="ECO:0000313" key="3">
    <source>
        <dbReference type="Proteomes" id="UP001595847"/>
    </source>
</evidence>
<keyword evidence="1" id="KW-0472">Membrane</keyword>
<dbReference type="NCBIfam" id="NF038083">
    <property type="entry name" value="CU044_5270_fam"/>
    <property type="match status" value="1"/>
</dbReference>
<name>A0ABV8FNM8_9ACTN</name>